<comment type="caution">
    <text evidence="5">The sequence shown here is derived from an EMBL/GenBank/DDBJ whole genome shotgun (WGS) entry which is preliminary data.</text>
</comment>
<dbReference type="CDD" id="cd00834">
    <property type="entry name" value="KAS_I_II"/>
    <property type="match status" value="1"/>
</dbReference>
<name>A0ABP6D7K3_9ACTN</name>
<dbReference type="RefSeq" id="WP_344548641.1">
    <property type="nucleotide sequence ID" value="NZ_BAAATD010000020.1"/>
</dbReference>
<dbReference type="SUPFAM" id="SSF53901">
    <property type="entry name" value="Thiolase-like"/>
    <property type="match status" value="2"/>
</dbReference>
<dbReference type="PANTHER" id="PTHR11712">
    <property type="entry name" value="POLYKETIDE SYNTHASE-RELATED"/>
    <property type="match status" value="1"/>
</dbReference>
<dbReference type="InterPro" id="IPR000794">
    <property type="entry name" value="Beta-ketoacyl_synthase"/>
</dbReference>
<dbReference type="SMART" id="SM00825">
    <property type="entry name" value="PKS_KS"/>
    <property type="match status" value="1"/>
</dbReference>
<keyword evidence="2 3" id="KW-0808">Transferase</keyword>
<protein>
    <submittedName>
        <fullName evidence="5">Beta-ketoacyl-[acyl-carrier-protein] synthase family protein</fullName>
    </submittedName>
</protein>
<reference evidence="6" key="1">
    <citation type="journal article" date="2019" name="Int. J. Syst. Evol. Microbiol.">
        <title>The Global Catalogue of Microorganisms (GCM) 10K type strain sequencing project: providing services to taxonomists for standard genome sequencing and annotation.</title>
        <authorList>
            <consortium name="The Broad Institute Genomics Platform"/>
            <consortium name="The Broad Institute Genome Sequencing Center for Infectious Disease"/>
            <person name="Wu L."/>
            <person name="Ma J."/>
        </authorList>
    </citation>
    <scope>NUCLEOTIDE SEQUENCE [LARGE SCALE GENOMIC DNA]</scope>
    <source>
        <strain evidence="6">JCM 6833</strain>
    </source>
</reference>
<organism evidence="5 6">
    <name type="scientific">Actinomadura fulvescens</name>
    <dbReference type="NCBI Taxonomy" id="46160"/>
    <lineage>
        <taxon>Bacteria</taxon>
        <taxon>Bacillati</taxon>
        <taxon>Actinomycetota</taxon>
        <taxon>Actinomycetes</taxon>
        <taxon>Streptosporangiales</taxon>
        <taxon>Thermomonosporaceae</taxon>
        <taxon>Actinomadura</taxon>
    </lineage>
</organism>
<evidence type="ECO:0000313" key="6">
    <source>
        <dbReference type="Proteomes" id="UP001501509"/>
    </source>
</evidence>
<evidence type="ECO:0000256" key="2">
    <source>
        <dbReference type="ARBA" id="ARBA00022679"/>
    </source>
</evidence>
<sequence length="416" mass="42484">MSPSHADRSQAGRSRAAITGIGLLTPAGIGTKVCWDTVRNGTETMAAVDPLLWQVPAALSCRVPDFDGEALLDPVLARRTDRFSQFALVAAQEAVADAGLDPASWDGARVGVVLGNTTGGVETAEEQYAVLQAQGARFVSPLLLPKMLPNMVAGQLSAFVGATGPGMVVATACSSGATAIGVARDLLAADRYDVVLTGATDAIVTPAVVAGFARLGALSQRVDDPAGSSRPFDKGRDGFVCAEGAGVLVLEREADARARGVTPHAYVAGFGATSDAHHITRPHPDGHGTQAAIDAALRDADAVPADVGYVNAHGTSTLVNDRLEAALLARNLPHGPPVSSTKGVTGHLLGAAGAVEAAFTALALREQVVPPNVNLTDPEPTDLVLPTSPCHHSYDFALSLSAAFGGQNAVLAITSH</sequence>
<dbReference type="Proteomes" id="UP001501509">
    <property type="component" value="Unassembled WGS sequence"/>
</dbReference>
<dbReference type="Pfam" id="PF02801">
    <property type="entry name" value="Ketoacyl-synt_C"/>
    <property type="match status" value="1"/>
</dbReference>
<accession>A0ABP6D7K3</accession>
<dbReference type="InterPro" id="IPR020841">
    <property type="entry name" value="PKS_Beta-ketoAc_synthase_dom"/>
</dbReference>
<dbReference type="InterPro" id="IPR016039">
    <property type="entry name" value="Thiolase-like"/>
</dbReference>
<keyword evidence="6" id="KW-1185">Reference proteome</keyword>
<evidence type="ECO:0000313" key="5">
    <source>
        <dbReference type="EMBL" id="GAA2636018.1"/>
    </source>
</evidence>
<feature type="domain" description="Ketosynthase family 3 (KS3)" evidence="4">
    <location>
        <begin position="13"/>
        <end position="415"/>
    </location>
</feature>
<dbReference type="Pfam" id="PF00109">
    <property type="entry name" value="ketoacyl-synt"/>
    <property type="match status" value="1"/>
</dbReference>
<dbReference type="PANTHER" id="PTHR11712:SF347">
    <property type="entry name" value="BETA KETOACYL-ACYL CARRIER PROTEIN SYNTHASE"/>
    <property type="match status" value="1"/>
</dbReference>
<comment type="similarity">
    <text evidence="1 3">Belongs to the thiolase-like superfamily. Beta-ketoacyl-ACP synthases family.</text>
</comment>
<dbReference type="PROSITE" id="PS52004">
    <property type="entry name" value="KS3_2"/>
    <property type="match status" value="1"/>
</dbReference>
<evidence type="ECO:0000259" key="4">
    <source>
        <dbReference type="PROSITE" id="PS52004"/>
    </source>
</evidence>
<dbReference type="InterPro" id="IPR014031">
    <property type="entry name" value="Ketoacyl_synth_C"/>
</dbReference>
<evidence type="ECO:0000256" key="3">
    <source>
        <dbReference type="RuleBase" id="RU003694"/>
    </source>
</evidence>
<proteinExistence type="inferred from homology"/>
<dbReference type="EMBL" id="BAAATD010000020">
    <property type="protein sequence ID" value="GAA2636018.1"/>
    <property type="molecule type" value="Genomic_DNA"/>
</dbReference>
<dbReference type="Gene3D" id="3.40.47.10">
    <property type="match status" value="2"/>
</dbReference>
<evidence type="ECO:0000256" key="1">
    <source>
        <dbReference type="ARBA" id="ARBA00008467"/>
    </source>
</evidence>
<gene>
    <name evidence="5" type="ORF">GCM10010411_88930</name>
</gene>
<dbReference type="InterPro" id="IPR014030">
    <property type="entry name" value="Ketoacyl_synth_N"/>
</dbReference>
<dbReference type="NCBIfam" id="NF005589">
    <property type="entry name" value="PRK07314.1"/>
    <property type="match status" value="1"/>
</dbReference>